<comment type="caution">
    <text evidence="1">The sequence shown here is derived from an EMBL/GenBank/DDBJ whole genome shotgun (WGS) entry which is preliminary data.</text>
</comment>
<dbReference type="Proteomes" id="UP001576726">
    <property type="component" value="Unassembled WGS sequence"/>
</dbReference>
<dbReference type="RefSeq" id="WP_374919590.1">
    <property type="nucleotide sequence ID" value="NZ_JBHFGJ010000006.1"/>
</dbReference>
<protein>
    <submittedName>
        <fullName evidence="1">Uncharacterized protein</fullName>
    </submittedName>
</protein>
<keyword evidence="2" id="KW-1185">Reference proteome</keyword>
<evidence type="ECO:0000313" key="1">
    <source>
        <dbReference type="EMBL" id="MFB2653880.1"/>
    </source>
</evidence>
<organism evidence="1 2">
    <name type="scientific">Shewanella seohaensis</name>
    <dbReference type="NCBI Taxonomy" id="755175"/>
    <lineage>
        <taxon>Bacteria</taxon>
        <taxon>Pseudomonadati</taxon>
        <taxon>Pseudomonadota</taxon>
        <taxon>Gammaproteobacteria</taxon>
        <taxon>Alteromonadales</taxon>
        <taxon>Shewanellaceae</taxon>
        <taxon>Shewanella</taxon>
    </lineage>
</organism>
<evidence type="ECO:0000313" key="2">
    <source>
        <dbReference type="Proteomes" id="UP001576726"/>
    </source>
</evidence>
<gene>
    <name evidence="1" type="ORF">ACE02L_14165</name>
</gene>
<proteinExistence type="predicted"/>
<sequence>MPNKVLSDIVVKRSGVRSLGLLALTMDSNAERFLLIDRRSFTVLHAGIRPPSKVAKVLMPQEYATGHYCIVGIADDDGVYDCKFTDGLMLELVDANTVNMSQ</sequence>
<accession>A0ABV4VXP3</accession>
<reference evidence="1 2" key="1">
    <citation type="submission" date="2024-09" db="EMBL/GenBank/DDBJ databases">
        <authorList>
            <person name="Zhang Y."/>
        </authorList>
    </citation>
    <scope>NUCLEOTIDE SEQUENCE [LARGE SCALE GENOMIC DNA]</scope>
    <source>
        <strain evidence="1 2">SH314</strain>
    </source>
</reference>
<dbReference type="EMBL" id="JBHFGJ010000006">
    <property type="protein sequence ID" value="MFB2653880.1"/>
    <property type="molecule type" value="Genomic_DNA"/>
</dbReference>
<name>A0ABV4VXP3_9GAMM</name>